<dbReference type="OrthoDB" id="109589at2"/>
<reference evidence="3 4" key="1">
    <citation type="submission" date="2014-12" db="EMBL/GenBank/DDBJ databases">
        <title>Draft Genome Sequence of Pseudoalteromonas luteoviolacea HI1.</title>
        <authorList>
            <person name="Asahina A.Y."/>
            <person name="Hadfield M.G."/>
        </authorList>
    </citation>
    <scope>NUCLEOTIDE SEQUENCE [LARGE SCALE GENOMIC DNA]</scope>
    <source>
        <strain evidence="3 4">HI1</strain>
    </source>
</reference>
<dbReference type="InterPro" id="IPR036291">
    <property type="entry name" value="NAD(P)-bd_dom_sf"/>
</dbReference>
<dbReference type="PRINTS" id="PR00081">
    <property type="entry name" value="GDHRDH"/>
</dbReference>
<accession>A0A0C1Q7S9</accession>
<dbReference type="GO" id="GO:0016491">
    <property type="term" value="F:oxidoreductase activity"/>
    <property type="evidence" value="ECO:0007669"/>
    <property type="project" value="UniProtKB-KW"/>
</dbReference>
<dbReference type="Proteomes" id="UP000031327">
    <property type="component" value="Unassembled WGS sequence"/>
</dbReference>
<proteinExistence type="inferred from homology"/>
<dbReference type="PANTHER" id="PTHR43157">
    <property type="entry name" value="PHOSPHATIDYLINOSITOL-GLYCAN BIOSYNTHESIS CLASS F PROTEIN-RELATED"/>
    <property type="match status" value="1"/>
</dbReference>
<sequence length="270" mass="28798">MSKTILITGSTDGIGKACAMTLLMQGHRVLLHGRNQAKLDALRDELSTRFGSDRVTGYCADLSVLAEVCALAKAVRADHAQLDVLINNAGVFKTTQTLSSDGYDMRFMVNTIAPYILTQALLAIVPKQGRVINLSSAAQSPFEVSELLVPSNLSSGAVYAKSKLALTMWSMSLGTQLKASGPCVVAVNPKSFLGSKMVQEAYGMQGSSVQLGADILVEAALSERFADAGGLYFDNDIGQFSPPHQSAEEQALQTRLMETLAQLNQHANSI</sequence>
<evidence type="ECO:0000256" key="2">
    <source>
        <dbReference type="RuleBase" id="RU000363"/>
    </source>
</evidence>
<protein>
    <submittedName>
        <fullName evidence="3">Oxidoreductase</fullName>
    </submittedName>
</protein>
<dbReference type="EMBL" id="JWIC01000008">
    <property type="protein sequence ID" value="KID55560.1"/>
    <property type="molecule type" value="Genomic_DNA"/>
</dbReference>
<name>A0A0C1Q7S9_9GAMM</name>
<evidence type="ECO:0000313" key="4">
    <source>
        <dbReference type="Proteomes" id="UP000031327"/>
    </source>
</evidence>
<evidence type="ECO:0000313" key="3">
    <source>
        <dbReference type="EMBL" id="KID55560.1"/>
    </source>
</evidence>
<dbReference type="PRINTS" id="PR00080">
    <property type="entry name" value="SDRFAMILY"/>
</dbReference>
<dbReference type="AlphaFoldDB" id="A0A0C1Q7S9"/>
<dbReference type="PANTHER" id="PTHR43157:SF31">
    <property type="entry name" value="PHOSPHATIDYLINOSITOL-GLYCAN BIOSYNTHESIS CLASS F PROTEIN"/>
    <property type="match status" value="1"/>
</dbReference>
<keyword evidence="1" id="KW-0560">Oxidoreductase</keyword>
<dbReference type="RefSeq" id="WP_039611214.1">
    <property type="nucleotide sequence ID" value="NZ_JWIC01000008.1"/>
</dbReference>
<dbReference type="SUPFAM" id="SSF51735">
    <property type="entry name" value="NAD(P)-binding Rossmann-fold domains"/>
    <property type="match status" value="1"/>
</dbReference>
<gene>
    <name evidence="3" type="ORF">JF50_20410</name>
</gene>
<organism evidence="3 4">
    <name type="scientific">Pseudoalteromonas luteoviolacea</name>
    <dbReference type="NCBI Taxonomy" id="43657"/>
    <lineage>
        <taxon>Bacteria</taxon>
        <taxon>Pseudomonadati</taxon>
        <taxon>Pseudomonadota</taxon>
        <taxon>Gammaproteobacteria</taxon>
        <taxon>Alteromonadales</taxon>
        <taxon>Pseudoalteromonadaceae</taxon>
        <taxon>Pseudoalteromonas</taxon>
    </lineage>
</organism>
<evidence type="ECO:0000256" key="1">
    <source>
        <dbReference type="ARBA" id="ARBA00023002"/>
    </source>
</evidence>
<dbReference type="Pfam" id="PF00106">
    <property type="entry name" value="adh_short"/>
    <property type="match status" value="1"/>
</dbReference>
<comment type="caution">
    <text evidence="3">The sequence shown here is derived from an EMBL/GenBank/DDBJ whole genome shotgun (WGS) entry which is preliminary data.</text>
</comment>
<dbReference type="InterPro" id="IPR002347">
    <property type="entry name" value="SDR_fam"/>
</dbReference>
<dbReference type="Gene3D" id="3.40.50.720">
    <property type="entry name" value="NAD(P)-binding Rossmann-like Domain"/>
    <property type="match status" value="1"/>
</dbReference>
<comment type="similarity">
    <text evidence="2">Belongs to the short-chain dehydrogenases/reductases (SDR) family.</text>
</comment>